<dbReference type="PANTHER" id="PTHR11552:SF218">
    <property type="entry name" value="GLUCOSE-METHANOL-CHOLINE OXIDOREDUCTASE N-TERMINAL DOMAIN-CONTAINING PROTEIN"/>
    <property type="match status" value="1"/>
</dbReference>
<dbReference type="Gene3D" id="3.30.560.10">
    <property type="entry name" value="Glucose Oxidase, domain 3"/>
    <property type="match status" value="1"/>
</dbReference>
<dbReference type="Gene3D" id="3.50.50.60">
    <property type="entry name" value="FAD/NAD(P)-binding domain"/>
    <property type="match status" value="1"/>
</dbReference>
<feature type="signal peptide" evidence="10">
    <location>
        <begin position="1"/>
        <end position="23"/>
    </location>
</feature>
<feature type="active site" description="Proton acceptor" evidence="6">
    <location>
        <position position="607"/>
    </location>
</feature>
<evidence type="ECO:0000256" key="4">
    <source>
        <dbReference type="ARBA" id="ARBA00022827"/>
    </source>
</evidence>
<dbReference type="Pfam" id="PF00732">
    <property type="entry name" value="GMC_oxred_N"/>
    <property type="match status" value="1"/>
</dbReference>
<evidence type="ECO:0000256" key="1">
    <source>
        <dbReference type="ARBA" id="ARBA00001974"/>
    </source>
</evidence>
<dbReference type="PROSITE" id="PS00623">
    <property type="entry name" value="GMC_OXRED_1"/>
    <property type="match status" value="1"/>
</dbReference>
<sequence>MRSSEIPIIFFCLLSFLTAVVHSSNIVYDGSISGSYDFVIVGGGTAGLVIASRLSENSDVSVLVLEAGDTGDSVRTKIDIPGDCYYNSLIGDSYTDWEFPVSAQAGLDGRTGTWARGKLLGGSSAVNGMYYTKPSEPELSAWHDLIASNDTAGSADLWEFKNFDAALRKVETFTAPSSAIEAIANIQYNTDAFGTTGPVDVTYPGYEFDIVGNWTTALGNLGIAARPEQSDGEPQGAYVTASSINPTNWTRSYSRSAWIDSLADRSNLAILPNATVTELVFDSSNSDNVTATAVKYAASSAAATQTVSVNKEVILAGGVIGSPHVLLLSGVGPSDTLKSASVDVVVDLPGVGQHLIDHLSTGMLWNTSMENAYTIYHDNTSVAQSAEFLSYVNSATSYINMSALFGSADNASSFYSEMSGALDSSASNTTLVTSTDSTVIAGYKAIYNATASFFTTDVAVAEVHINLQSSAQVGINAALQKPLSQGYLYINSSSAWDYPIIDPNYLSHPADILIAREAFKLARSLANTSPISQYCETETWPGSAVSTDAEWEAWIKENIATEYHPSGSCSLLPRNLGGVVDSNLKVYGTSNVRVADTSILPLAFSAHLMAPAYGVGYIASDIILSAYNTSSSSTTSTSSSSSASATSSSKSSSSNAALPTVAVSWAQLTYSLALGLAFFGLL</sequence>
<feature type="domain" description="Glucose-methanol-choline oxidoreductase N-terminal" evidence="11">
    <location>
        <begin position="117"/>
        <end position="140"/>
    </location>
</feature>
<protein>
    <submittedName>
        <fullName evidence="12">Mala s 12 allergen</fullName>
    </submittedName>
</protein>
<proteinExistence type="inferred from homology"/>
<dbReference type="SUPFAM" id="SSF54373">
    <property type="entry name" value="FAD-linked reductases, C-terminal domain"/>
    <property type="match status" value="1"/>
</dbReference>
<feature type="binding site" evidence="7">
    <location>
        <position position="276"/>
    </location>
    <ligand>
        <name>FAD</name>
        <dbReference type="ChEBI" id="CHEBI:57692"/>
    </ligand>
</feature>
<comment type="cofactor">
    <cofactor evidence="1 7">
        <name>FAD</name>
        <dbReference type="ChEBI" id="CHEBI:57692"/>
    </cofactor>
</comment>
<evidence type="ECO:0000256" key="2">
    <source>
        <dbReference type="ARBA" id="ARBA00010790"/>
    </source>
</evidence>
<dbReference type="InterPro" id="IPR007867">
    <property type="entry name" value="GMC_OxRtase_C"/>
</dbReference>
<dbReference type="SUPFAM" id="SSF51905">
    <property type="entry name" value="FAD/NAD(P)-binding domain"/>
    <property type="match status" value="1"/>
</dbReference>
<dbReference type="PANTHER" id="PTHR11552">
    <property type="entry name" value="GLUCOSE-METHANOL-CHOLINE GMC OXIDOREDUCTASE"/>
    <property type="match status" value="1"/>
</dbReference>
<dbReference type="Pfam" id="PF05199">
    <property type="entry name" value="GMC_oxred_C"/>
    <property type="match status" value="1"/>
</dbReference>
<accession>A0A0D7APX2</accession>
<dbReference type="GO" id="GO:0050660">
    <property type="term" value="F:flavin adenine dinucleotide binding"/>
    <property type="evidence" value="ECO:0007669"/>
    <property type="project" value="InterPro"/>
</dbReference>
<dbReference type="Proteomes" id="UP000054144">
    <property type="component" value="Unassembled WGS sequence"/>
</dbReference>
<dbReference type="PIRSF" id="PIRSF000137">
    <property type="entry name" value="Alcohol_oxidase"/>
    <property type="match status" value="1"/>
</dbReference>
<gene>
    <name evidence="12" type="ORF">FISHEDRAFT_68718</name>
</gene>
<evidence type="ECO:0000256" key="6">
    <source>
        <dbReference type="PIRSR" id="PIRSR000137-1"/>
    </source>
</evidence>
<dbReference type="OrthoDB" id="269227at2759"/>
<feature type="active site" description="Proton donor" evidence="6">
    <location>
        <position position="564"/>
    </location>
</feature>
<dbReference type="InterPro" id="IPR000172">
    <property type="entry name" value="GMC_OxRdtase_N"/>
</dbReference>
<keyword evidence="10" id="KW-0732">Signal</keyword>
<dbReference type="AlphaFoldDB" id="A0A0D7APX2"/>
<reference evidence="12 13" key="1">
    <citation type="journal article" date="2015" name="Fungal Genet. Biol.">
        <title>Evolution of novel wood decay mechanisms in Agaricales revealed by the genome sequences of Fistulina hepatica and Cylindrobasidium torrendii.</title>
        <authorList>
            <person name="Floudas D."/>
            <person name="Held B.W."/>
            <person name="Riley R."/>
            <person name="Nagy L.G."/>
            <person name="Koehler G."/>
            <person name="Ransdell A.S."/>
            <person name="Younus H."/>
            <person name="Chow J."/>
            <person name="Chiniquy J."/>
            <person name="Lipzen A."/>
            <person name="Tritt A."/>
            <person name="Sun H."/>
            <person name="Haridas S."/>
            <person name="LaButti K."/>
            <person name="Ohm R.A."/>
            <person name="Kues U."/>
            <person name="Blanchette R.A."/>
            <person name="Grigoriev I.V."/>
            <person name="Minto R.E."/>
            <person name="Hibbett D.S."/>
        </authorList>
    </citation>
    <scope>NUCLEOTIDE SEQUENCE [LARGE SCALE GENOMIC DNA]</scope>
    <source>
        <strain evidence="12 13">ATCC 64428</strain>
    </source>
</reference>
<feature type="region of interest" description="Disordered" evidence="9">
    <location>
        <begin position="633"/>
        <end position="654"/>
    </location>
</feature>
<dbReference type="InterPro" id="IPR036188">
    <property type="entry name" value="FAD/NAD-bd_sf"/>
</dbReference>
<evidence type="ECO:0000256" key="10">
    <source>
        <dbReference type="SAM" id="SignalP"/>
    </source>
</evidence>
<evidence type="ECO:0000256" key="3">
    <source>
        <dbReference type="ARBA" id="ARBA00022630"/>
    </source>
</evidence>
<keyword evidence="13" id="KW-1185">Reference proteome</keyword>
<evidence type="ECO:0000313" key="12">
    <source>
        <dbReference type="EMBL" id="KIY53622.1"/>
    </source>
</evidence>
<dbReference type="InterPro" id="IPR012132">
    <property type="entry name" value="GMC_OxRdtase"/>
</dbReference>
<dbReference type="InterPro" id="IPR027424">
    <property type="entry name" value="Glucose_Oxidase_domain_2"/>
</dbReference>
<comment type="similarity">
    <text evidence="2 8">Belongs to the GMC oxidoreductase family.</text>
</comment>
<dbReference type="Gene3D" id="4.10.450.10">
    <property type="entry name" value="Glucose Oxidase, domain 2"/>
    <property type="match status" value="1"/>
</dbReference>
<dbReference type="EMBL" id="KN881603">
    <property type="protein sequence ID" value="KIY53622.1"/>
    <property type="molecule type" value="Genomic_DNA"/>
</dbReference>
<keyword evidence="4 7" id="KW-0274">FAD</keyword>
<evidence type="ECO:0000256" key="9">
    <source>
        <dbReference type="SAM" id="MobiDB-lite"/>
    </source>
</evidence>
<keyword evidence="5" id="KW-0560">Oxidoreductase</keyword>
<evidence type="ECO:0000256" key="7">
    <source>
        <dbReference type="PIRSR" id="PIRSR000137-2"/>
    </source>
</evidence>
<keyword evidence="3 8" id="KW-0285">Flavoprotein</keyword>
<name>A0A0D7APX2_9AGAR</name>
<evidence type="ECO:0000256" key="8">
    <source>
        <dbReference type="RuleBase" id="RU003968"/>
    </source>
</evidence>
<feature type="chain" id="PRO_5002316389" evidence="10">
    <location>
        <begin position="24"/>
        <end position="682"/>
    </location>
</feature>
<evidence type="ECO:0000313" key="13">
    <source>
        <dbReference type="Proteomes" id="UP000054144"/>
    </source>
</evidence>
<dbReference type="GO" id="GO:0016614">
    <property type="term" value="F:oxidoreductase activity, acting on CH-OH group of donors"/>
    <property type="evidence" value="ECO:0007669"/>
    <property type="project" value="InterPro"/>
</dbReference>
<evidence type="ECO:0000256" key="5">
    <source>
        <dbReference type="ARBA" id="ARBA00023002"/>
    </source>
</evidence>
<organism evidence="12 13">
    <name type="scientific">Fistulina hepatica ATCC 64428</name>
    <dbReference type="NCBI Taxonomy" id="1128425"/>
    <lineage>
        <taxon>Eukaryota</taxon>
        <taxon>Fungi</taxon>
        <taxon>Dikarya</taxon>
        <taxon>Basidiomycota</taxon>
        <taxon>Agaricomycotina</taxon>
        <taxon>Agaricomycetes</taxon>
        <taxon>Agaricomycetidae</taxon>
        <taxon>Agaricales</taxon>
        <taxon>Fistulinaceae</taxon>
        <taxon>Fistulina</taxon>
    </lineage>
</organism>
<evidence type="ECO:0000259" key="11">
    <source>
        <dbReference type="PROSITE" id="PS00623"/>
    </source>
</evidence>